<dbReference type="Proteomes" id="UP000193411">
    <property type="component" value="Unassembled WGS sequence"/>
</dbReference>
<name>A0A1Y2HEA5_9FUNG</name>
<evidence type="ECO:0000313" key="1">
    <source>
        <dbReference type="EMBL" id="ORZ32344.1"/>
    </source>
</evidence>
<dbReference type="EMBL" id="MCFL01000048">
    <property type="protein sequence ID" value="ORZ32344.1"/>
    <property type="molecule type" value="Genomic_DNA"/>
</dbReference>
<proteinExistence type="predicted"/>
<organism evidence="1 2">
    <name type="scientific">Catenaria anguillulae PL171</name>
    <dbReference type="NCBI Taxonomy" id="765915"/>
    <lineage>
        <taxon>Eukaryota</taxon>
        <taxon>Fungi</taxon>
        <taxon>Fungi incertae sedis</taxon>
        <taxon>Blastocladiomycota</taxon>
        <taxon>Blastocladiomycetes</taxon>
        <taxon>Blastocladiales</taxon>
        <taxon>Catenariaceae</taxon>
        <taxon>Catenaria</taxon>
    </lineage>
</organism>
<reference evidence="1 2" key="1">
    <citation type="submission" date="2016-07" db="EMBL/GenBank/DDBJ databases">
        <title>Pervasive Adenine N6-methylation of Active Genes in Fungi.</title>
        <authorList>
            <consortium name="DOE Joint Genome Institute"/>
            <person name="Mondo S.J."/>
            <person name="Dannebaum R.O."/>
            <person name="Kuo R.C."/>
            <person name="Labutti K."/>
            <person name="Haridas S."/>
            <person name="Kuo A."/>
            <person name="Salamov A."/>
            <person name="Ahrendt S.R."/>
            <person name="Lipzen A."/>
            <person name="Sullivan W."/>
            <person name="Andreopoulos W.B."/>
            <person name="Clum A."/>
            <person name="Lindquist E."/>
            <person name="Daum C."/>
            <person name="Ramamoorthy G.K."/>
            <person name="Gryganskyi A."/>
            <person name="Culley D."/>
            <person name="Magnuson J.K."/>
            <person name="James T.Y."/>
            <person name="O'Malley M.A."/>
            <person name="Stajich J.E."/>
            <person name="Spatafora J.W."/>
            <person name="Visel A."/>
            <person name="Grigoriev I.V."/>
        </authorList>
    </citation>
    <scope>NUCLEOTIDE SEQUENCE [LARGE SCALE GENOMIC DNA]</scope>
    <source>
        <strain evidence="1 2">PL171</strain>
    </source>
</reference>
<gene>
    <name evidence="1" type="ORF">BCR44DRAFT_1241856</name>
</gene>
<sequence length="106" mass="12105">MSCYTSDAPAGRQHFPAFNRLCYSLTRMFFFFALPNRDLDASVSLAVFLHDKHDKATKSLFYRHTAGRPARLMHFNAGFGGVFSLLFLRRPHPRIADSCLAHKQLT</sequence>
<keyword evidence="2" id="KW-1185">Reference proteome</keyword>
<protein>
    <submittedName>
        <fullName evidence="1">Uncharacterized protein</fullName>
    </submittedName>
</protein>
<accession>A0A1Y2HEA5</accession>
<evidence type="ECO:0000313" key="2">
    <source>
        <dbReference type="Proteomes" id="UP000193411"/>
    </source>
</evidence>
<dbReference type="AlphaFoldDB" id="A0A1Y2HEA5"/>
<comment type="caution">
    <text evidence="1">The sequence shown here is derived from an EMBL/GenBank/DDBJ whole genome shotgun (WGS) entry which is preliminary data.</text>
</comment>